<name>A0ABU4BGR7_9NOCA</name>
<proteinExistence type="predicted"/>
<reference evidence="1 2" key="1">
    <citation type="submission" date="2023-10" db="EMBL/GenBank/DDBJ databases">
        <title>Development of a sustainable strategy for remediation of hydrocarbon-contaminated territories based on the waste exchange concept.</title>
        <authorList>
            <person name="Krivoruchko A."/>
        </authorList>
    </citation>
    <scope>NUCLEOTIDE SEQUENCE [LARGE SCALE GENOMIC DNA]</scope>
    <source>
        <strain evidence="1 2">IEGM 1323</strain>
    </source>
</reference>
<protein>
    <recommendedName>
        <fullName evidence="3">Excreted virulence factor EspC, type VII ESX diderm</fullName>
    </recommendedName>
</protein>
<dbReference type="Proteomes" id="UP001185755">
    <property type="component" value="Unassembled WGS sequence"/>
</dbReference>
<evidence type="ECO:0008006" key="3">
    <source>
        <dbReference type="Google" id="ProtNLM"/>
    </source>
</evidence>
<organism evidence="1 2">
    <name type="scientific">Rhodococcoides yunnanense</name>
    <dbReference type="NCBI Taxonomy" id="278209"/>
    <lineage>
        <taxon>Bacteria</taxon>
        <taxon>Bacillati</taxon>
        <taxon>Actinomycetota</taxon>
        <taxon>Actinomycetes</taxon>
        <taxon>Mycobacteriales</taxon>
        <taxon>Nocardiaceae</taxon>
        <taxon>Rhodococcoides</taxon>
    </lineage>
</organism>
<keyword evidence="2" id="KW-1185">Reference proteome</keyword>
<dbReference type="EMBL" id="JAWLJX010000006">
    <property type="protein sequence ID" value="MDV6263389.1"/>
    <property type="molecule type" value="Genomic_DNA"/>
</dbReference>
<comment type="caution">
    <text evidence="1">The sequence shown here is derived from an EMBL/GenBank/DDBJ whole genome shotgun (WGS) entry which is preliminary data.</text>
</comment>
<dbReference type="RefSeq" id="WP_283278127.1">
    <property type="nucleotide sequence ID" value="NZ_JAWLJX010000006.1"/>
</dbReference>
<gene>
    <name evidence="1" type="ORF">R3P96_18800</name>
</gene>
<accession>A0ABU4BGR7</accession>
<evidence type="ECO:0000313" key="2">
    <source>
        <dbReference type="Proteomes" id="UP001185755"/>
    </source>
</evidence>
<evidence type="ECO:0000313" key="1">
    <source>
        <dbReference type="EMBL" id="MDV6263389.1"/>
    </source>
</evidence>
<sequence length="101" mass="10329">MSEGFWVDAVRVRGVAEALAVSADALGSAADSVADAGFGAVGAGRNYGDLGAAYTQAHHGLGRAVELWRSSVEDVSNAIVAAMNDYEGQDDTTADAIESPR</sequence>